<dbReference type="EMBL" id="JACVVK020000036">
    <property type="protein sequence ID" value="KAK7500662.1"/>
    <property type="molecule type" value="Genomic_DNA"/>
</dbReference>
<keyword evidence="2" id="KW-1185">Reference proteome</keyword>
<name>A0ABD0LMU4_9CAEN</name>
<evidence type="ECO:0000313" key="1">
    <source>
        <dbReference type="EMBL" id="KAK7500662.1"/>
    </source>
</evidence>
<protein>
    <submittedName>
        <fullName evidence="1">Uncharacterized protein</fullName>
    </submittedName>
</protein>
<evidence type="ECO:0000313" key="2">
    <source>
        <dbReference type="Proteomes" id="UP001519460"/>
    </source>
</evidence>
<proteinExistence type="predicted"/>
<dbReference type="AlphaFoldDB" id="A0ABD0LMU4"/>
<gene>
    <name evidence="1" type="ORF">BaRGS_00008237</name>
</gene>
<comment type="caution">
    <text evidence="1">The sequence shown here is derived from an EMBL/GenBank/DDBJ whole genome shotgun (WGS) entry which is preliminary data.</text>
</comment>
<accession>A0ABD0LMU4</accession>
<organism evidence="1 2">
    <name type="scientific">Batillaria attramentaria</name>
    <dbReference type="NCBI Taxonomy" id="370345"/>
    <lineage>
        <taxon>Eukaryota</taxon>
        <taxon>Metazoa</taxon>
        <taxon>Spiralia</taxon>
        <taxon>Lophotrochozoa</taxon>
        <taxon>Mollusca</taxon>
        <taxon>Gastropoda</taxon>
        <taxon>Caenogastropoda</taxon>
        <taxon>Sorbeoconcha</taxon>
        <taxon>Cerithioidea</taxon>
        <taxon>Batillariidae</taxon>
        <taxon>Batillaria</taxon>
    </lineage>
</organism>
<feature type="non-terminal residue" evidence="1">
    <location>
        <position position="1"/>
    </location>
</feature>
<reference evidence="1 2" key="1">
    <citation type="journal article" date="2023" name="Sci. Data">
        <title>Genome assembly of the Korean intertidal mud-creeper Batillaria attramentaria.</title>
        <authorList>
            <person name="Patra A.K."/>
            <person name="Ho P.T."/>
            <person name="Jun S."/>
            <person name="Lee S.J."/>
            <person name="Kim Y."/>
            <person name="Won Y.J."/>
        </authorList>
    </citation>
    <scope>NUCLEOTIDE SEQUENCE [LARGE SCALE GENOMIC DNA]</scope>
    <source>
        <strain evidence="1">Wonlab-2016</strain>
    </source>
</reference>
<dbReference type="Proteomes" id="UP001519460">
    <property type="component" value="Unassembled WGS sequence"/>
</dbReference>
<sequence>PSSVPLPRFSCHYRVSLATSTRPFTQPLRRPQPLVFESDFRGMISLWKGAATAGRQRRIAPETFFDGAATPFSAVTMAAGEAFQSRRVQWDDEHAMQHRGHSQSSARGYTLYEHCNRLLIDG</sequence>